<evidence type="ECO:0000313" key="3">
    <source>
        <dbReference type="EMBL" id="KAG5508169.1"/>
    </source>
</evidence>
<dbReference type="Proteomes" id="UP000674318">
    <property type="component" value="Chromosome 17"/>
</dbReference>
<dbReference type="AlphaFoldDB" id="A0A836IA24"/>
<comment type="caution">
    <text evidence="3">The sequence shown here is derived from an EMBL/GenBank/DDBJ whole genome shotgun (WGS) entry which is preliminary data.</text>
</comment>
<keyword evidence="2" id="KW-0472">Membrane</keyword>
<dbReference type="InterPro" id="IPR018247">
    <property type="entry name" value="EF_Hand_1_Ca_BS"/>
</dbReference>
<reference evidence="3 4" key="1">
    <citation type="submission" date="2021-02" db="EMBL/GenBank/DDBJ databases">
        <title>Porcisia hertigi Genome sequencing and assembly.</title>
        <authorList>
            <person name="Almutairi H."/>
            <person name="Gatherer D."/>
        </authorList>
    </citation>
    <scope>NUCLEOTIDE SEQUENCE [LARGE SCALE GENOMIC DNA]</scope>
    <source>
        <strain evidence="3 4">C119</strain>
    </source>
</reference>
<gene>
    <name evidence="3" type="ORF">JKF63_05424</name>
</gene>
<dbReference type="OrthoDB" id="267303at2759"/>
<keyword evidence="2" id="KW-1133">Transmembrane helix</keyword>
<feature type="compositionally biased region" description="Low complexity" evidence="1">
    <location>
        <begin position="512"/>
        <end position="522"/>
    </location>
</feature>
<evidence type="ECO:0000256" key="2">
    <source>
        <dbReference type="SAM" id="Phobius"/>
    </source>
</evidence>
<evidence type="ECO:0008006" key="5">
    <source>
        <dbReference type="Google" id="ProtNLM"/>
    </source>
</evidence>
<dbReference type="EMBL" id="JAFJZO010000017">
    <property type="protein sequence ID" value="KAG5508169.1"/>
    <property type="molecule type" value="Genomic_DNA"/>
</dbReference>
<protein>
    <recommendedName>
        <fullName evidence="5">EF-hand domain-containing protein</fullName>
    </recommendedName>
</protein>
<evidence type="ECO:0000313" key="4">
    <source>
        <dbReference type="Proteomes" id="UP000674318"/>
    </source>
</evidence>
<dbReference type="GeneID" id="94291460"/>
<feature type="transmembrane region" description="Helical" evidence="2">
    <location>
        <begin position="787"/>
        <end position="807"/>
    </location>
</feature>
<feature type="region of interest" description="Disordered" evidence="1">
    <location>
        <begin position="416"/>
        <end position="438"/>
    </location>
</feature>
<dbReference type="KEGG" id="phet:94291460"/>
<keyword evidence="4" id="KW-1185">Reference proteome</keyword>
<dbReference type="PROSITE" id="PS00018">
    <property type="entry name" value="EF_HAND_1"/>
    <property type="match status" value="1"/>
</dbReference>
<name>A0A836IA24_9TRYP</name>
<feature type="compositionally biased region" description="Polar residues" evidence="1">
    <location>
        <begin position="273"/>
        <end position="286"/>
    </location>
</feature>
<dbReference type="RefSeq" id="XP_067758058.1">
    <property type="nucleotide sequence ID" value="XM_067901383.1"/>
</dbReference>
<feature type="region of interest" description="Disordered" evidence="1">
    <location>
        <begin position="186"/>
        <end position="208"/>
    </location>
</feature>
<evidence type="ECO:0000256" key="1">
    <source>
        <dbReference type="SAM" id="MobiDB-lite"/>
    </source>
</evidence>
<feature type="region of interest" description="Disordered" evidence="1">
    <location>
        <begin position="475"/>
        <end position="543"/>
    </location>
</feature>
<organism evidence="3 4">
    <name type="scientific">Porcisia hertigi</name>
    <dbReference type="NCBI Taxonomy" id="2761500"/>
    <lineage>
        <taxon>Eukaryota</taxon>
        <taxon>Discoba</taxon>
        <taxon>Euglenozoa</taxon>
        <taxon>Kinetoplastea</taxon>
        <taxon>Metakinetoplastina</taxon>
        <taxon>Trypanosomatida</taxon>
        <taxon>Trypanosomatidae</taxon>
        <taxon>Leishmaniinae</taxon>
        <taxon>Porcisia</taxon>
    </lineage>
</organism>
<keyword evidence="2" id="KW-0812">Transmembrane</keyword>
<feature type="compositionally biased region" description="Low complexity" evidence="1">
    <location>
        <begin position="51"/>
        <end position="62"/>
    </location>
</feature>
<accession>A0A836IA24</accession>
<feature type="region of interest" description="Disordered" evidence="1">
    <location>
        <begin position="273"/>
        <end position="292"/>
    </location>
</feature>
<sequence>MGQAASYAESSVQRALLRLKEEEQADEDEILCACGYSRATPASCANGTTTAAAAAPTPRGTPQRGSSPLLANRSADAPLPPPPDFLGPLVSLTPEYYTLDELRDALRYLPDTLWVSLHRVSLLYMLDNDHDGRINATDISFFMDWGIKTVGRDVLPDQLAEVLQTCASLHCWRRCLHVGERIESGKAAATAQPRPGHGTDAGSSGSAYRQRISSSSAVGWSGSTWSAHRRHQQHDSAGMSSFMLLHFRGAFLKAPAGGPAPLPGTKGIAATESSEGAVSPTQSSPMFASPRSVVTKPVTDSVRHAAAVHFAEWMLRLVQHQERDRRDERRLFECRVRSMAATADVRLSNAARLRHSPYSAHQSLRLRLSTTFLSTGAASADASGDGDDAVVSVSQGSIQYHNPSMLYATPNRDAGVVAESSHAEDTAPERGVAGLASPAEETTALSVKAGPMAGLTARPHHPESAAPSAALETCANAPLPPPFPSRSSTPLRVPMNPSSGGGVGASKGTPPSASTSSLAADARTPLQTRAVGPPSPADLEEPRVATLPPQETLSPHQPRRLCQSVVAPSTWSVSPGGQPNVAHSTAAITPEDLSVGAGARVSGVDASGEEYLSGSGLSNLKRKVSSSPVASAASAGTGAFATARGSGIPAASLSAHQMNVLLMDSEAFYAELEASRWCTIGAVEEVYLDFAVEESYCMPFWSFCRLLNEASADEVQAALELPTDQAVAVLTSALAVEEYRRAAARRQLQRHVALQRDGLHGNSSNHQSRLHGGSWARGLKVIPLFVVSQYTFVAFVTAFIHAYWAMLESMGVDPAMQPAMVESISLPPTRSPSAGCGAR</sequence>
<proteinExistence type="predicted"/>
<feature type="region of interest" description="Disordered" evidence="1">
    <location>
        <begin position="51"/>
        <end position="80"/>
    </location>
</feature>